<dbReference type="PRINTS" id="PR00069">
    <property type="entry name" value="ALDKETRDTASE"/>
</dbReference>
<comment type="similarity">
    <text evidence="1">Belongs to the aldo/keto reductase family.</text>
</comment>
<feature type="binding site" evidence="3">
    <location>
        <position position="109"/>
    </location>
    <ligand>
        <name>substrate</name>
    </ligand>
</feature>
<dbReference type="InterPro" id="IPR018170">
    <property type="entry name" value="Aldo/ket_reductase_CS"/>
</dbReference>
<dbReference type="Proteomes" id="UP001182556">
    <property type="component" value="Unassembled WGS sequence"/>
</dbReference>
<dbReference type="Pfam" id="PF00248">
    <property type="entry name" value="Aldo_ket_red"/>
    <property type="match status" value="1"/>
</dbReference>
<evidence type="ECO:0000256" key="2">
    <source>
        <dbReference type="PIRSR" id="PIRSR000097-1"/>
    </source>
</evidence>
<dbReference type="PANTHER" id="PTHR11732">
    <property type="entry name" value="ALDO/KETO REDUCTASE"/>
    <property type="match status" value="1"/>
</dbReference>
<feature type="site" description="Lowers pKa of active site Tyr" evidence="4">
    <location>
        <position position="76"/>
    </location>
</feature>
<sequence>MSLGRVLTLNNGVKFPQIGFGTWQAKPGEVEKAVAEAIRIGYRHIDAALIYQNQNEVADGIADAKIPREELTIVSKLWNNSHRPENVEADLDLTLSQLRTSYLDVYLIHWPVAFKAGKELAPNGPDGNKALDLDVSIIDTWKELVRIYKETNKVKAIGVSNFTIEHLEAIINATGVVPAVNQIEAHPSLIQPELFKYAKEKGIVITAYSPLGNNLTGKPRVIDAPQVQEIAKGLGKEPAQVLIAWATKNGFAVIPKSVTPSRIASNFQDFELEDKDFDEINKWGLANRTRANIPYLYNPKWDINIFGEEEEKEATHKVVI</sequence>
<comment type="caution">
    <text evidence="6">The sequence shown here is derived from an EMBL/GenBank/DDBJ whole genome shotgun (WGS) entry which is preliminary data.</text>
</comment>
<evidence type="ECO:0000313" key="6">
    <source>
        <dbReference type="EMBL" id="KAK1925092.1"/>
    </source>
</evidence>
<evidence type="ECO:0000256" key="3">
    <source>
        <dbReference type="PIRSR" id="PIRSR000097-2"/>
    </source>
</evidence>
<dbReference type="EMBL" id="JAODAN010000004">
    <property type="protein sequence ID" value="KAK1925092.1"/>
    <property type="molecule type" value="Genomic_DNA"/>
</dbReference>
<feature type="active site" description="Proton donor" evidence="2">
    <location>
        <position position="51"/>
    </location>
</feature>
<dbReference type="PIRSF" id="PIRSF000097">
    <property type="entry name" value="AKR"/>
    <property type="match status" value="1"/>
</dbReference>
<accession>A0AAD9FS89</accession>
<name>A0AAD9FS89_PAPLA</name>
<gene>
    <name evidence="6" type="ORF">DB88DRAFT_250536</name>
</gene>
<protein>
    <submittedName>
        <fullName evidence="6">Aldehyde reductase I</fullName>
    </submittedName>
</protein>
<evidence type="ECO:0000256" key="4">
    <source>
        <dbReference type="PIRSR" id="PIRSR000097-3"/>
    </source>
</evidence>
<dbReference type="InterPro" id="IPR036812">
    <property type="entry name" value="NAD(P)_OxRdtase_dom_sf"/>
</dbReference>
<evidence type="ECO:0000313" key="7">
    <source>
        <dbReference type="Proteomes" id="UP001182556"/>
    </source>
</evidence>
<feature type="domain" description="NADP-dependent oxidoreductase" evidence="5">
    <location>
        <begin position="18"/>
        <end position="282"/>
    </location>
</feature>
<dbReference type="SUPFAM" id="SSF51430">
    <property type="entry name" value="NAD(P)-linked oxidoreductase"/>
    <property type="match status" value="1"/>
</dbReference>
<proteinExistence type="inferred from homology"/>
<dbReference type="AlphaFoldDB" id="A0AAD9FS89"/>
<dbReference type="Gene3D" id="3.20.20.100">
    <property type="entry name" value="NADP-dependent oxidoreductase domain"/>
    <property type="match status" value="1"/>
</dbReference>
<dbReference type="GO" id="GO:0016491">
    <property type="term" value="F:oxidoreductase activity"/>
    <property type="evidence" value="ECO:0007669"/>
    <property type="project" value="InterPro"/>
</dbReference>
<organism evidence="6 7">
    <name type="scientific">Papiliotrema laurentii</name>
    <name type="common">Cryptococcus laurentii</name>
    <dbReference type="NCBI Taxonomy" id="5418"/>
    <lineage>
        <taxon>Eukaryota</taxon>
        <taxon>Fungi</taxon>
        <taxon>Dikarya</taxon>
        <taxon>Basidiomycota</taxon>
        <taxon>Agaricomycotina</taxon>
        <taxon>Tremellomycetes</taxon>
        <taxon>Tremellales</taxon>
        <taxon>Rhynchogastremaceae</taxon>
        <taxon>Papiliotrema</taxon>
    </lineage>
</organism>
<keyword evidence="7" id="KW-1185">Reference proteome</keyword>
<reference evidence="6" key="1">
    <citation type="submission" date="2023-02" db="EMBL/GenBank/DDBJ databases">
        <title>Identification and recombinant expression of a fungal hydrolase from Papiliotrema laurentii that hydrolyzes apple cutin and clears colloidal polyester polyurethane.</title>
        <authorList>
            <consortium name="DOE Joint Genome Institute"/>
            <person name="Roman V.A."/>
            <person name="Bojanowski C."/>
            <person name="Crable B.R."/>
            <person name="Wagner D.N."/>
            <person name="Hung C.S."/>
            <person name="Nadeau L.J."/>
            <person name="Schratz L."/>
            <person name="Haridas S."/>
            <person name="Pangilinan J."/>
            <person name="Lipzen A."/>
            <person name="Na H."/>
            <person name="Yan M."/>
            <person name="Ng V."/>
            <person name="Grigoriev I.V."/>
            <person name="Spatafora J.W."/>
            <person name="Barlow D."/>
            <person name="Biffinger J."/>
            <person name="Kelley-Loughnane N."/>
            <person name="Varaljay V.A."/>
            <person name="Crookes-Goodson W.J."/>
        </authorList>
    </citation>
    <scope>NUCLEOTIDE SEQUENCE</scope>
    <source>
        <strain evidence="6">5307AH</strain>
    </source>
</reference>
<dbReference type="PROSITE" id="PS00062">
    <property type="entry name" value="ALDOKETO_REDUCTASE_2"/>
    <property type="match status" value="1"/>
</dbReference>
<dbReference type="FunFam" id="3.20.20.100:FF:000036">
    <property type="entry name" value="NADP-dependent oxidoreductase domain-containing protein"/>
    <property type="match status" value="1"/>
</dbReference>
<dbReference type="InterPro" id="IPR020471">
    <property type="entry name" value="AKR"/>
</dbReference>
<dbReference type="InterPro" id="IPR023210">
    <property type="entry name" value="NADP_OxRdtase_dom"/>
</dbReference>
<evidence type="ECO:0000256" key="1">
    <source>
        <dbReference type="ARBA" id="ARBA00007905"/>
    </source>
</evidence>
<evidence type="ECO:0000259" key="5">
    <source>
        <dbReference type="Pfam" id="PF00248"/>
    </source>
</evidence>